<dbReference type="KEGG" id="sgr:SGR_2463"/>
<dbReference type="AlphaFoldDB" id="B1W2C8"/>
<evidence type="ECO:0000313" key="2">
    <source>
        <dbReference type="Proteomes" id="UP000001685"/>
    </source>
</evidence>
<dbReference type="EMBL" id="AP009493">
    <property type="protein sequence ID" value="BAG19292.1"/>
    <property type="molecule type" value="Genomic_DNA"/>
</dbReference>
<sequence length="133" mass="14112">MGTTGAVDGTDTFHEIVVTVSEPAGVGPLSRRLGAIPGADVTRQRSRPGAGELGAAEVIQLLVPSSAVLAVAIRTLPAFIKSRRSSVTVKLTREDRTVTISGGNLDDPQRVLEIVERLLGDDERARDERALDE</sequence>
<reference evidence="2" key="1">
    <citation type="journal article" date="2008" name="J. Bacteriol.">
        <title>Genome sequence of the streptomycin-producing microorganism Streptomyces griseus IFO 13350.</title>
        <authorList>
            <person name="Ohnishi Y."/>
            <person name="Ishikawa J."/>
            <person name="Hara H."/>
            <person name="Suzuki H."/>
            <person name="Ikenoya M."/>
            <person name="Ikeda H."/>
            <person name="Yamashita A."/>
            <person name="Hattori M."/>
            <person name="Horinouchi S."/>
        </authorList>
    </citation>
    <scope>NUCLEOTIDE SEQUENCE [LARGE SCALE GENOMIC DNA]</scope>
    <source>
        <strain evidence="2">JCM 4626 / NBRC 13350</strain>
    </source>
</reference>
<dbReference type="Proteomes" id="UP000001685">
    <property type="component" value="Chromosome"/>
</dbReference>
<name>B1W2C8_STRGG</name>
<dbReference type="Pfam" id="PF19953">
    <property type="entry name" value="EACC1"/>
    <property type="match status" value="1"/>
</dbReference>
<dbReference type="InterPro" id="IPR045428">
    <property type="entry name" value="EACC1"/>
</dbReference>
<protein>
    <submittedName>
        <fullName evidence="1">Uncharacterized protein</fullName>
    </submittedName>
</protein>
<dbReference type="HOGENOM" id="CLU_1905584_0_0_11"/>
<evidence type="ECO:0000313" key="1">
    <source>
        <dbReference type="EMBL" id="BAG19292.1"/>
    </source>
</evidence>
<dbReference type="PATRIC" id="fig|455632.4.peg.2507"/>
<proteinExistence type="predicted"/>
<dbReference type="RefSeq" id="WP_012379217.1">
    <property type="nucleotide sequence ID" value="NC_010572.1"/>
</dbReference>
<accession>B1W2C8</accession>
<organism evidence="1 2">
    <name type="scientific">Streptomyces griseus subsp. griseus (strain JCM 4626 / CBS 651.72 / NBRC 13350 / KCC S-0626 / ISP 5235)</name>
    <dbReference type="NCBI Taxonomy" id="455632"/>
    <lineage>
        <taxon>Bacteria</taxon>
        <taxon>Bacillati</taxon>
        <taxon>Actinomycetota</taxon>
        <taxon>Actinomycetes</taxon>
        <taxon>Kitasatosporales</taxon>
        <taxon>Streptomycetaceae</taxon>
        <taxon>Streptomyces</taxon>
    </lineage>
</organism>
<dbReference type="eggNOG" id="ENOG5030MQ9">
    <property type="taxonomic scope" value="Bacteria"/>
</dbReference>
<gene>
    <name evidence="1" type="ordered locus">SGR_2463</name>
</gene>